<dbReference type="AlphaFoldDB" id="A0A8X6WCM2"/>
<proteinExistence type="predicted"/>
<dbReference type="EMBL" id="BMAU01021402">
    <property type="protein sequence ID" value="GFY32443.1"/>
    <property type="molecule type" value="Genomic_DNA"/>
</dbReference>
<gene>
    <name evidence="2" type="primary">NCL1_50502</name>
    <name evidence="2" type="ORF">TNCV_3559511</name>
</gene>
<feature type="region of interest" description="Disordered" evidence="1">
    <location>
        <begin position="183"/>
        <end position="301"/>
    </location>
</feature>
<feature type="region of interest" description="Disordered" evidence="1">
    <location>
        <begin position="76"/>
        <end position="119"/>
    </location>
</feature>
<protein>
    <submittedName>
        <fullName evidence="2">Uncharacterized protein</fullName>
    </submittedName>
</protein>
<sequence length="315" mass="35538">MCSGDHDTWNQFLREFAYAIRKAVNETTGETPAYLFLGRKLITLFQKLVMISDGTEFSVGYIERLFHEARRSTKKSDVMEIRTGSSNSNSSRHKSSTFESVQRRSSESQYGRKKKSGVKRELEEKGIRFLRTINVRDTQVRPICADHLSDYHLALGQNPVESSKLAGKRLLGIKDRLTLGLEDQRGSRGGANASGGKRQFSLTSNNELQCPRKKTRGDEIVMPSTSGYNLRPRRGAKVESRPTNEMTTQQGGPVRATKSREHHYSPYIEEQARSSSENTRSRRSKQHNCKEEKGGANSNRSISLEVLVGDVNYKS</sequence>
<evidence type="ECO:0000313" key="2">
    <source>
        <dbReference type="EMBL" id="GFY32443.1"/>
    </source>
</evidence>
<name>A0A8X6WCM2_TRICX</name>
<keyword evidence="3" id="KW-1185">Reference proteome</keyword>
<evidence type="ECO:0000256" key="1">
    <source>
        <dbReference type="SAM" id="MobiDB-lite"/>
    </source>
</evidence>
<accession>A0A8X6WCM2</accession>
<organism evidence="2 3">
    <name type="scientific">Trichonephila clavipes</name>
    <name type="common">Golden silk orbweaver</name>
    <name type="synonym">Nephila clavipes</name>
    <dbReference type="NCBI Taxonomy" id="2585209"/>
    <lineage>
        <taxon>Eukaryota</taxon>
        <taxon>Metazoa</taxon>
        <taxon>Ecdysozoa</taxon>
        <taxon>Arthropoda</taxon>
        <taxon>Chelicerata</taxon>
        <taxon>Arachnida</taxon>
        <taxon>Araneae</taxon>
        <taxon>Araneomorphae</taxon>
        <taxon>Entelegynae</taxon>
        <taxon>Araneoidea</taxon>
        <taxon>Nephilidae</taxon>
        <taxon>Trichonephila</taxon>
    </lineage>
</organism>
<evidence type="ECO:0000313" key="3">
    <source>
        <dbReference type="Proteomes" id="UP000887159"/>
    </source>
</evidence>
<dbReference type="Proteomes" id="UP000887159">
    <property type="component" value="Unassembled WGS sequence"/>
</dbReference>
<comment type="caution">
    <text evidence="2">The sequence shown here is derived from an EMBL/GenBank/DDBJ whole genome shotgun (WGS) entry which is preliminary data.</text>
</comment>
<reference evidence="2" key="1">
    <citation type="submission" date="2020-08" db="EMBL/GenBank/DDBJ databases">
        <title>Multicomponent nature underlies the extraordinary mechanical properties of spider dragline silk.</title>
        <authorList>
            <person name="Kono N."/>
            <person name="Nakamura H."/>
            <person name="Mori M."/>
            <person name="Yoshida Y."/>
            <person name="Ohtoshi R."/>
            <person name="Malay A.D."/>
            <person name="Moran D.A.P."/>
            <person name="Tomita M."/>
            <person name="Numata K."/>
            <person name="Arakawa K."/>
        </authorList>
    </citation>
    <scope>NUCLEOTIDE SEQUENCE</scope>
</reference>